<evidence type="ECO:0000313" key="12">
    <source>
        <dbReference type="Proteomes" id="UP000801492"/>
    </source>
</evidence>
<feature type="transmembrane region" description="Helical" evidence="10">
    <location>
        <begin position="12"/>
        <end position="34"/>
    </location>
</feature>
<dbReference type="PANTHER" id="PTHR21137:SF35">
    <property type="entry name" value="ODORANT RECEPTOR 19A-RELATED"/>
    <property type="match status" value="1"/>
</dbReference>
<evidence type="ECO:0000256" key="8">
    <source>
        <dbReference type="ARBA" id="ARBA00023170"/>
    </source>
</evidence>
<dbReference type="EMBL" id="VTPC01005329">
    <property type="protein sequence ID" value="KAF2896167.1"/>
    <property type="molecule type" value="Genomic_DNA"/>
</dbReference>
<feature type="non-terminal residue" evidence="11">
    <location>
        <position position="1"/>
    </location>
</feature>
<keyword evidence="5" id="KW-0552">Olfaction</keyword>
<dbReference type="GO" id="GO:0004984">
    <property type="term" value="F:olfactory receptor activity"/>
    <property type="evidence" value="ECO:0007669"/>
    <property type="project" value="InterPro"/>
</dbReference>
<keyword evidence="3" id="KW-0716">Sensory transduction</keyword>
<sequence length="119" mass="13962">LINFVENIFTMGLFAQFIASVIVICNTLFHFVLISISSQLFMLTNYLIIILVQLFIYCWYGNEIIFKSVQVREACYMTNWELSGNEVRKYLFLIMERSKRPLKITTMKYSVLSLTTFAS</sequence>
<keyword evidence="2" id="KW-1003">Cell membrane</keyword>
<evidence type="ECO:0000256" key="4">
    <source>
        <dbReference type="ARBA" id="ARBA00022692"/>
    </source>
</evidence>
<gene>
    <name evidence="11" type="ORF">ILUMI_10008</name>
</gene>
<dbReference type="Proteomes" id="UP000801492">
    <property type="component" value="Unassembled WGS sequence"/>
</dbReference>
<comment type="subcellular location">
    <subcellularLocation>
        <location evidence="1">Cell membrane</location>
        <topology evidence="1">Multi-pass membrane protein</topology>
    </subcellularLocation>
</comment>
<evidence type="ECO:0000256" key="2">
    <source>
        <dbReference type="ARBA" id="ARBA00022475"/>
    </source>
</evidence>
<evidence type="ECO:0000256" key="5">
    <source>
        <dbReference type="ARBA" id="ARBA00022725"/>
    </source>
</evidence>
<evidence type="ECO:0000256" key="3">
    <source>
        <dbReference type="ARBA" id="ARBA00022606"/>
    </source>
</evidence>
<organism evidence="11 12">
    <name type="scientific">Ignelater luminosus</name>
    <name type="common">Cucubano</name>
    <name type="synonym">Pyrophorus luminosus</name>
    <dbReference type="NCBI Taxonomy" id="2038154"/>
    <lineage>
        <taxon>Eukaryota</taxon>
        <taxon>Metazoa</taxon>
        <taxon>Ecdysozoa</taxon>
        <taxon>Arthropoda</taxon>
        <taxon>Hexapoda</taxon>
        <taxon>Insecta</taxon>
        <taxon>Pterygota</taxon>
        <taxon>Neoptera</taxon>
        <taxon>Endopterygota</taxon>
        <taxon>Coleoptera</taxon>
        <taxon>Polyphaga</taxon>
        <taxon>Elateriformia</taxon>
        <taxon>Elateroidea</taxon>
        <taxon>Elateridae</taxon>
        <taxon>Agrypninae</taxon>
        <taxon>Pyrophorini</taxon>
        <taxon>Ignelater</taxon>
    </lineage>
</organism>
<evidence type="ECO:0000256" key="9">
    <source>
        <dbReference type="ARBA" id="ARBA00023224"/>
    </source>
</evidence>
<dbReference type="PANTHER" id="PTHR21137">
    <property type="entry name" value="ODORANT RECEPTOR"/>
    <property type="match status" value="1"/>
</dbReference>
<dbReference type="AlphaFoldDB" id="A0A8K0D4Q2"/>
<evidence type="ECO:0000256" key="7">
    <source>
        <dbReference type="ARBA" id="ARBA00023136"/>
    </source>
</evidence>
<evidence type="ECO:0000256" key="10">
    <source>
        <dbReference type="SAM" id="Phobius"/>
    </source>
</evidence>
<name>A0A8K0D4Q2_IGNLU</name>
<dbReference type="GO" id="GO:0005549">
    <property type="term" value="F:odorant binding"/>
    <property type="evidence" value="ECO:0007669"/>
    <property type="project" value="InterPro"/>
</dbReference>
<keyword evidence="8" id="KW-0675">Receptor</keyword>
<feature type="non-terminal residue" evidence="11">
    <location>
        <position position="119"/>
    </location>
</feature>
<dbReference type="OrthoDB" id="8185860at2759"/>
<proteinExistence type="predicted"/>
<dbReference type="Pfam" id="PF02949">
    <property type="entry name" value="7tm_6"/>
    <property type="match status" value="1"/>
</dbReference>
<dbReference type="InterPro" id="IPR004117">
    <property type="entry name" value="7tm6_olfct_rcpt"/>
</dbReference>
<comment type="caution">
    <text evidence="11">The sequence shown here is derived from an EMBL/GenBank/DDBJ whole genome shotgun (WGS) entry which is preliminary data.</text>
</comment>
<evidence type="ECO:0000313" key="11">
    <source>
        <dbReference type="EMBL" id="KAF2896167.1"/>
    </source>
</evidence>
<keyword evidence="9" id="KW-0807">Transducer</keyword>
<evidence type="ECO:0000256" key="6">
    <source>
        <dbReference type="ARBA" id="ARBA00022989"/>
    </source>
</evidence>
<keyword evidence="4 10" id="KW-0812">Transmembrane</keyword>
<keyword evidence="6 10" id="KW-1133">Transmembrane helix</keyword>
<protein>
    <submittedName>
        <fullName evidence="11">Uncharacterized protein</fullName>
    </submittedName>
</protein>
<reference evidence="11" key="1">
    <citation type="submission" date="2019-08" db="EMBL/GenBank/DDBJ databases">
        <title>The genome of the North American firefly Photinus pyralis.</title>
        <authorList>
            <consortium name="Photinus pyralis genome working group"/>
            <person name="Fallon T.R."/>
            <person name="Sander Lower S.E."/>
            <person name="Weng J.-K."/>
        </authorList>
    </citation>
    <scope>NUCLEOTIDE SEQUENCE</scope>
    <source>
        <strain evidence="11">TRF0915ILg1</strain>
        <tissue evidence="11">Whole body</tissue>
    </source>
</reference>
<dbReference type="GO" id="GO:0007165">
    <property type="term" value="P:signal transduction"/>
    <property type="evidence" value="ECO:0007669"/>
    <property type="project" value="UniProtKB-KW"/>
</dbReference>
<keyword evidence="12" id="KW-1185">Reference proteome</keyword>
<dbReference type="GO" id="GO:0005886">
    <property type="term" value="C:plasma membrane"/>
    <property type="evidence" value="ECO:0007669"/>
    <property type="project" value="UniProtKB-SubCell"/>
</dbReference>
<accession>A0A8K0D4Q2</accession>
<feature type="transmembrane region" description="Helical" evidence="10">
    <location>
        <begin position="40"/>
        <end position="60"/>
    </location>
</feature>
<evidence type="ECO:0000256" key="1">
    <source>
        <dbReference type="ARBA" id="ARBA00004651"/>
    </source>
</evidence>
<keyword evidence="7 10" id="KW-0472">Membrane</keyword>